<evidence type="ECO:0000313" key="2">
    <source>
        <dbReference type="Proteomes" id="UP001303046"/>
    </source>
</evidence>
<protein>
    <recommendedName>
        <fullName evidence="3">MULE transposase domain-containing protein</fullName>
    </recommendedName>
</protein>
<organism evidence="1 2">
    <name type="scientific">Necator americanus</name>
    <name type="common">Human hookworm</name>
    <dbReference type="NCBI Taxonomy" id="51031"/>
    <lineage>
        <taxon>Eukaryota</taxon>
        <taxon>Metazoa</taxon>
        <taxon>Ecdysozoa</taxon>
        <taxon>Nematoda</taxon>
        <taxon>Chromadorea</taxon>
        <taxon>Rhabditida</taxon>
        <taxon>Rhabditina</taxon>
        <taxon>Rhabditomorpha</taxon>
        <taxon>Strongyloidea</taxon>
        <taxon>Ancylostomatidae</taxon>
        <taxon>Bunostominae</taxon>
        <taxon>Necator</taxon>
    </lineage>
</organism>
<accession>A0ABR1EH11</accession>
<name>A0ABR1EH11_NECAM</name>
<reference evidence="1 2" key="1">
    <citation type="submission" date="2023-08" db="EMBL/GenBank/DDBJ databases">
        <title>A Necator americanus chromosomal reference genome.</title>
        <authorList>
            <person name="Ilik V."/>
            <person name="Petrzelkova K.J."/>
            <person name="Pardy F."/>
            <person name="Fuh T."/>
            <person name="Niatou-Singa F.S."/>
            <person name="Gouil Q."/>
            <person name="Baker L."/>
            <person name="Ritchie M.E."/>
            <person name="Jex A.R."/>
            <person name="Gazzola D."/>
            <person name="Li H."/>
            <person name="Toshio Fujiwara R."/>
            <person name="Zhan B."/>
            <person name="Aroian R.V."/>
            <person name="Pafco B."/>
            <person name="Schwarz E.M."/>
        </authorList>
    </citation>
    <scope>NUCLEOTIDE SEQUENCE [LARGE SCALE GENOMIC DNA]</scope>
    <source>
        <strain evidence="1 2">Aroian</strain>
        <tissue evidence="1">Whole animal</tissue>
    </source>
</reference>
<evidence type="ECO:0000313" key="1">
    <source>
        <dbReference type="EMBL" id="KAK6761976.1"/>
    </source>
</evidence>
<keyword evidence="2" id="KW-1185">Reference proteome</keyword>
<comment type="caution">
    <text evidence="1">The sequence shown here is derived from an EMBL/GenBank/DDBJ whole genome shotgun (WGS) entry which is preliminary data.</text>
</comment>
<evidence type="ECO:0008006" key="3">
    <source>
        <dbReference type="Google" id="ProtNLM"/>
    </source>
</evidence>
<proteinExistence type="predicted"/>
<gene>
    <name evidence="1" type="primary">Necator_chrX.g23064</name>
    <name evidence="1" type="ORF">RB195_022901</name>
</gene>
<dbReference type="EMBL" id="JAVFWL010000006">
    <property type="protein sequence ID" value="KAK6761976.1"/>
    <property type="molecule type" value="Genomic_DNA"/>
</dbReference>
<sequence>MEVRERLRTRLYFITTPDIRNIASKCRIEPRRLHNMDTESIQMRVDANPQSDGIQFYSRTQREWLQKYGQRALCVDDTFNLTSYSLRLATVIVADEWDRALLAAYLPSYRMTEVAVSIVFEHVKKLLPSFRTDYFMTDGTNTFWNGFNKQIIAPFEPFLKKIREICLARNRNKFVAKYTSMLKCLRENEETVLAS</sequence>
<dbReference type="Proteomes" id="UP001303046">
    <property type="component" value="Unassembled WGS sequence"/>
</dbReference>